<sequence length="497" mass="53773">MDPDPLRHLEFFSVPNNQVWAIQAALSLSTPSSVCSAADPVLQTVNSVDQSFSLAGPSSTQPPSIWNAPASFGVGSDVSGPPSATHTALSLDSMPQSSPATDMTAMTGMQPTSLPGHPRPTIPVRTSRAGDSHQRKRSRIASDAVPFDSVDYWIDFDKEDNLADIPEGAELSRSEMKGKGRATSISQRRPSIAHASTVSAPARVSSKPKPKVEDFLDDSALDNALSDEDEGLSGINLTDHLSRIETAPPTDVPPREGLYSTPLSWERPQPGLRMDSLIGLNNAALNDAEQRRLLAIAMNPGPSMGGLGANVNLNFGGFAPGFTPVFGQNMGVDPLGLGLDPVSPPKPFGAQQRPPPPQPPKRQGSVSEKGKEMQEKTEKPKTGDRTAHNDIERKYRTNLKDKIAELRDAVPSLHTIAEEGDDDGSHNRGAKVSKGAVLTKATEYIHYLEKRNKQIMQKHRELSQRLQAFEQLLSATARPQYLMPTYSRTLFDPRGFC</sequence>
<protein>
    <submittedName>
        <fullName evidence="4">Helix-loop-helix DNA-binding domain-containing protein</fullName>
    </submittedName>
</protein>
<dbReference type="AlphaFoldDB" id="A0AAV9H1V1"/>
<feature type="region of interest" description="Disordered" evidence="2">
    <location>
        <begin position="336"/>
        <end position="396"/>
    </location>
</feature>
<dbReference type="PANTHER" id="PTHR47336:SF2">
    <property type="entry name" value="TRANSCRIPTION FACTOR HMS1-RELATED"/>
    <property type="match status" value="1"/>
</dbReference>
<dbReference type="InterPro" id="IPR036638">
    <property type="entry name" value="HLH_DNA-bd_sf"/>
</dbReference>
<accession>A0AAV9H1V1</accession>
<keyword evidence="5" id="KW-1185">Reference proteome</keyword>
<dbReference type="GO" id="GO:0003677">
    <property type="term" value="F:DNA binding"/>
    <property type="evidence" value="ECO:0007669"/>
    <property type="project" value="UniProtKB-KW"/>
</dbReference>
<reference evidence="4" key="2">
    <citation type="submission" date="2023-05" db="EMBL/GenBank/DDBJ databases">
        <authorList>
            <consortium name="Lawrence Berkeley National Laboratory"/>
            <person name="Steindorff A."/>
            <person name="Hensen N."/>
            <person name="Bonometti L."/>
            <person name="Westerberg I."/>
            <person name="Brannstrom I.O."/>
            <person name="Guillou S."/>
            <person name="Cros-Aarteil S."/>
            <person name="Calhoun S."/>
            <person name="Haridas S."/>
            <person name="Kuo A."/>
            <person name="Mondo S."/>
            <person name="Pangilinan J."/>
            <person name="Riley R."/>
            <person name="Labutti K."/>
            <person name="Andreopoulos B."/>
            <person name="Lipzen A."/>
            <person name="Chen C."/>
            <person name="Yanf M."/>
            <person name="Daum C."/>
            <person name="Ng V."/>
            <person name="Clum A."/>
            <person name="Ohm R."/>
            <person name="Martin F."/>
            <person name="Silar P."/>
            <person name="Natvig D."/>
            <person name="Lalanne C."/>
            <person name="Gautier V."/>
            <person name="Ament-Velasquez S.L."/>
            <person name="Kruys A."/>
            <person name="Hutchinson M.I."/>
            <person name="Powell A.J."/>
            <person name="Barry K."/>
            <person name="Miller A.N."/>
            <person name="Grigoriev I.V."/>
            <person name="Debuchy R."/>
            <person name="Gladieux P."/>
            <person name="Thoren M.H."/>
            <person name="Johannesson H."/>
        </authorList>
    </citation>
    <scope>NUCLEOTIDE SEQUENCE</scope>
    <source>
        <strain evidence="4">PSN243</strain>
    </source>
</reference>
<proteinExistence type="predicted"/>
<dbReference type="InterPro" id="IPR011598">
    <property type="entry name" value="bHLH_dom"/>
</dbReference>
<dbReference type="SUPFAM" id="SSF47459">
    <property type="entry name" value="HLH, helix-loop-helix DNA-binding domain"/>
    <property type="match status" value="1"/>
</dbReference>
<dbReference type="Proteomes" id="UP001321760">
    <property type="component" value="Unassembled WGS sequence"/>
</dbReference>
<dbReference type="PANTHER" id="PTHR47336">
    <property type="entry name" value="TRANSCRIPTION FACTOR HMS1-RELATED"/>
    <property type="match status" value="1"/>
</dbReference>
<evidence type="ECO:0000259" key="3">
    <source>
        <dbReference type="PROSITE" id="PS50888"/>
    </source>
</evidence>
<feature type="compositionally biased region" description="Polar residues" evidence="2">
    <location>
        <begin position="82"/>
        <end position="101"/>
    </location>
</feature>
<reference evidence="4" key="1">
    <citation type="journal article" date="2023" name="Mol. Phylogenet. Evol.">
        <title>Genome-scale phylogeny and comparative genomics of the fungal order Sordariales.</title>
        <authorList>
            <person name="Hensen N."/>
            <person name="Bonometti L."/>
            <person name="Westerberg I."/>
            <person name="Brannstrom I.O."/>
            <person name="Guillou S."/>
            <person name="Cros-Aarteil S."/>
            <person name="Calhoun S."/>
            <person name="Haridas S."/>
            <person name="Kuo A."/>
            <person name="Mondo S."/>
            <person name="Pangilinan J."/>
            <person name="Riley R."/>
            <person name="LaButti K."/>
            <person name="Andreopoulos B."/>
            <person name="Lipzen A."/>
            <person name="Chen C."/>
            <person name="Yan M."/>
            <person name="Daum C."/>
            <person name="Ng V."/>
            <person name="Clum A."/>
            <person name="Steindorff A."/>
            <person name="Ohm R.A."/>
            <person name="Martin F."/>
            <person name="Silar P."/>
            <person name="Natvig D.O."/>
            <person name="Lalanne C."/>
            <person name="Gautier V."/>
            <person name="Ament-Velasquez S.L."/>
            <person name="Kruys A."/>
            <person name="Hutchinson M.I."/>
            <person name="Powell A.J."/>
            <person name="Barry K."/>
            <person name="Miller A.N."/>
            <person name="Grigoriev I.V."/>
            <person name="Debuchy R."/>
            <person name="Gladieux P."/>
            <person name="Hiltunen Thoren M."/>
            <person name="Johannesson H."/>
        </authorList>
    </citation>
    <scope>NUCLEOTIDE SEQUENCE</scope>
    <source>
        <strain evidence="4">PSN243</strain>
    </source>
</reference>
<dbReference type="Gene3D" id="4.10.280.10">
    <property type="entry name" value="Helix-loop-helix DNA-binding domain"/>
    <property type="match status" value="1"/>
</dbReference>
<feature type="compositionally biased region" description="Polar residues" evidence="2">
    <location>
        <begin position="183"/>
        <end position="199"/>
    </location>
</feature>
<feature type="region of interest" description="Disordered" evidence="2">
    <location>
        <begin position="172"/>
        <end position="211"/>
    </location>
</feature>
<dbReference type="EMBL" id="MU865918">
    <property type="protein sequence ID" value="KAK4453990.1"/>
    <property type="molecule type" value="Genomic_DNA"/>
</dbReference>
<evidence type="ECO:0000313" key="5">
    <source>
        <dbReference type="Proteomes" id="UP001321760"/>
    </source>
</evidence>
<feature type="coiled-coil region" evidence="1">
    <location>
        <begin position="445"/>
        <end position="472"/>
    </location>
</feature>
<feature type="region of interest" description="Disordered" evidence="2">
    <location>
        <begin position="76"/>
        <end position="140"/>
    </location>
</feature>
<keyword evidence="4" id="KW-0238">DNA-binding</keyword>
<comment type="caution">
    <text evidence="4">The sequence shown here is derived from an EMBL/GenBank/DDBJ whole genome shotgun (WGS) entry which is preliminary data.</text>
</comment>
<dbReference type="SMART" id="SM00353">
    <property type="entry name" value="HLH"/>
    <property type="match status" value="1"/>
</dbReference>
<evidence type="ECO:0000256" key="1">
    <source>
        <dbReference type="SAM" id="Coils"/>
    </source>
</evidence>
<evidence type="ECO:0000256" key="2">
    <source>
        <dbReference type="SAM" id="MobiDB-lite"/>
    </source>
</evidence>
<dbReference type="InterPro" id="IPR052099">
    <property type="entry name" value="Regulatory_TF_Diverse"/>
</dbReference>
<organism evidence="4 5">
    <name type="scientific">Podospora aff. communis PSN243</name>
    <dbReference type="NCBI Taxonomy" id="3040156"/>
    <lineage>
        <taxon>Eukaryota</taxon>
        <taxon>Fungi</taxon>
        <taxon>Dikarya</taxon>
        <taxon>Ascomycota</taxon>
        <taxon>Pezizomycotina</taxon>
        <taxon>Sordariomycetes</taxon>
        <taxon>Sordariomycetidae</taxon>
        <taxon>Sordariales</taxon>
        <taxon>Podosporaceae</taxon>
        <taxon>Podospora</taxon>
    </lineage>
</organism>
<dbReference type="PROSITE" id="PS50888">
    <property type="entry name" value="BHLH"/>
    <property type="match status" value="1"/>
</dbReference>
<dbReference type="GO" id="GO:0046983">
    <property type="term" value="F:protein dimerization activity"/>
    <property type="evidence" value="ECO:0007669"/>
    <property type="project" value="InterPro"/>
</dbReference>
<evidence type="ECO:0000313" key="4">
    <source>
        <dbReference type="EMBL" id="KAK4453990.1"/>
    </source>
</evidence>
<keyword evidence="1" id="KW-0175">Coiled coil</keyword>
<gene>
    <name evidence="4" type="ORF">QBC34DRAFT_375797</name>
</gene>
<feature type="compositionally biased region" description="Pro residues" evidence="2">
    <location>
        <begin position="342"/>
        <end position="360"/>
    </location>
</feature>
<feature type="domain" description="BHLH" evidence="3">
    <location>
        <begin position="383"/>
        <end position="448"/>
    </location>
</feature>
<dbReference type="Pfam" id="PF00010">
    <property type="entry name" value="HLH"/>
    <property type="match status" value="1"/>
</dbReference>
<name>A0AAV9H1V1_9PEZI</name>
<feature type="compositionally biased region" description="Basic and acidic residues" evidence="2">
    <location>
        <begin position="368"/>
        <end position="396"/>
    </location>
</feature>